<dbReference type="InterPro" id="IPR019734">
    <property type="entry name" value="TPR_rpt"/>
</dbReference>
<keyword evidence="2" id="KW-0805">Transcription regulation</keyword>
<dbReference type="InterPro" id="IPR016032">
    <property type="entry name" value="Sig_transdc_resp-reg_C-effctor"/>
</dbReference>
<dbReference type="SUPFAM" id="SSF48452">
    <property type="entry name" value="TPR-like"/>
    <property type="match status" value="3"/>
</dbReference>
<evidence type="ECO:0000313" key="8">
    <source>
        <dbReference type="Proteomes" id="UP001597024"/>
    </source>
</evidence>
<dbReference type="PANTHER" id="PTHR35807:SF1">
    <property type="entry name" value="TRANSCRIPTIONAL REGULATOR REDD"/>
    <property type="match status" value="1"/>
</dbReference>
<evidence type="ECO:0000256" key="5">
    <source>
        <dbReference type="PROSITE-ProRule" id="PRU01091"/>
    </source>
</evidence>
<keyword evidence="8" id="KW-1185">Reference proteome</keyword>
<accession>A0ABW3DLM5</accession>
<dbReference type="InterPro" id="IPR005158">
    <property type="entry name" value="BTAD"/>
</dbReference>
<dbReference type="CDD" id="cd15831">
    <property type="entry name" value="BTAD"/>
    <property type="match status" value="1"/>
</dbReference>
<dbReference type="SMART" id="SM00862">
    <property type="entry name" value="Trans_reg_C"/>
    <property type="match status" value="1"/>
</dbReference>
<dbReference type="SMART" id="SM01043">
    <property type="entry name" value="BTAD"/>
    <property type="match status" value="1"/>
</dbReference>
<keyword evidence="3 5" id="KW-0238">DNA-binding</keyword>
<name>A0ABW3DLM5_9ACTN</name>
<gene>
    <name evidence="7" type="ORF">ACFQ08_03985</name>
</gene>
<organism evidence="7 8">
    <name type="scientific">Streptosporangium algeriense</name>
    <dbReference type="NCBI Taxonomy" id="1682748"/>
    <lineage>
        <taxon>Bacteria</taxon>
        <taxon>Bacillati</taxon>
        <taxon>Actinomycetota</taxon>
        <taxon>Actinomycetes</taxon>
        <taxon>Streptosporangiales</taxon>
        <taxon>Streptosporangiaceae</taxon>
        <taxon>Streptosporangium</taxon>
    </lineage>
</organism>
<dbReference type="InterPro" id="IPR051677">
    <property type="entry name" value="AfsR-DnrI-RedD_regulator"/>
</dbReference>
<dbReference type="Pfam" id="PF00486">
    <property type="entry name" value="Trans_reg_C"/>
    <property type="match status" value="1"/>
</dbReference>
<dbReference type="SMART" id="SM00028">
    <property type="entry name" value="TPR"/>
    <property type="match status" value="6"/>
</dbReference>
<dbReference type="Gene3D" id="1.10.10.10">
    <property type="entry name" value="Winged helix-like DNA-binding domain superfamily/Winged helix DNA-binding domain"/>
    <property type="match status" value="1"/>
</dbReference>
<dbReference type="Gene3D" id="3.40.50.300">
    <property type="entry name" value="P-loop containing nucleotide triphosphate hydrolases"/>
    <property type="match status" value="1"/>
</dbReference>
<dbReference type="InterPro" id="IPR027417">
    <property type="entry name" value="P-loop_NTPase"/>
</dbReference>
<dbReference type="Pfam" id="PF00931">
    <property type="entry name" value="NB-ARC"/>
    <property type="match status" value="1"/>
</dbReference>
<sequence>MATGATAPFRILGPIELHDGEAPVSISPGRQPIILGALLLQANHIVSTEHLIDAVWGEDPPPSARGQVQICISALRRLLALIPARGEIIRRSPGYCLQISLEDLDSHRFETLVREADHLTQANPVEAAATLRQALALWRGPALDGVVSRLLEGKALRLDEARLAALECCIDIELRLGRHRELVGELTDLVEHTPLRERLRGQLMLALHRSGRQADALEAYRVGRALMVGELGLEPGEKLQRLEAAILQGNDSLLLTDSRRESVTLVPEQPAPSLPIPPHQLPADIQDFTGHADLVDVAEEFLRVSGNTAMPVLVITGKAGVGKSCLAVHVAHRLAKVFPDGQLYRDMRGSQRQSVPAADVLGTFLRSLGIHGPAVPGSVEERTTMYRSLLADKRMLVVLEDVVSETQVMPLLPGSASCAVIITSRARLTGLPGALQLEVDVMEEASSLALIAKVIGADRVAAEPNAASNLTQMTGGLPLALRIVAARLAARPHWSLASMVRRLTDERYRLDELAHGEMVVRKSLSLTYDGMGETARRLLDLLGLAEGETIPYWYAAAVLDGEAYRAMDRLEELVDARLLDVAGIDGGGYPRYKFHGLIRAFSRERLDEREDDTAKIAALERVMGCWMHLAEEAHRRLYGGDYTLLHGDAPRWRLPDEQLDRLLARPLDWLEQERANLCAAVALAGEHGLVEVCWDLTVTLVTLFETRSYFEDWQDTHESALSAARLAGNKRGMAALMCSLGSMHLNQQRPALARPLLELAFTRFQELGETHGAALALRNLAMLEYRQGSPDRAEHLYAQALSGFQQVGDLVGEAHVLTKLAQIELDGRRYAEAEAQLGHALNIARQTGSLRVEAQVMHKLGKVYLLSANYEQAEEVGGTVLRMVRENSDIIGESYALHSLGVVYGHRRKFDLSEQALRHAAEIRESVMDDLGTAQIRLDLARVLAARGDVVQARELAEKAQALFQEREATQWTREAEKIIAGLVVRERSGRLAGR</sequence>
<dbReference type="PROSITE" id="PS51755">
    <property type="entry name" value="OMPR_PHOB"/>
    <property type="match status" value="1"/>
</dbReference>
<dbReference type="SUPFAM" id="SSF52540">
    <property type="entry name" value="P-loop containing nucleoside triphosphate hydrolases"/>
    <property type="match status" value="1"/>
</dbReference>
<dbReference type="SUPFAM" id="SSF46894">
    <property type="entry name" value="C-terminal effector domain of the bipartite response regulators"/>
    <property type="match status" value="1"/>
</dbReference>
<proteinExistence type="inferred from homology"/>
<dbReference type="InterPro" id="IPR011990">
    <property type="entry name" value="TPR-like_helical_dom_sf"/>
</dbReference>
<feature type="domain" description="OmpR/PhoB-type" evidence="6">
    <location>
        <begin position="1"/>
        <end position="99"/>
    </location>
</feature>
<dbReference type="Proteomes" id="UP001597024">
    <property type="component" value="Unassembled WGS sequence"/>
</dbReference>
<dbReference type="Pfam" id="PF13424">
    <property type="entry name" value="TPR_12"/>
    <property type="match status" value="3"/>
</dbReference>
<dbReference type="Pfam" id="PF03704">
    <property type="entry name" value="BTAD"/>
    <property type="match status" value="1"/>
</dbReference>
<evidence type="ECO:0000256" key="1">
    <source>
        <dbReference type="ARBA" id="ARBA00005820"/>
    </source>
</evidence>
<evidence type="ECO:0000256" key="4">
    <source>
        <dbReference type="ARBA" id="ARBA00023163"/>
    </source>
</evidence>
<dbReference type="PRINTS" id="PR00364">
    <property type="entry name" value="DISEASERSIST"/>
</dbReference>
<evidence type="ECO:0000256" key="3">
    <source>
        <dbReference type="ARBA" id="ARBA00023125"/>
    </source>
</evidence>
<evidence type="ECO:0000256" key="2">
    <source>
        <dbReference type="ARBA" id="ARBA00023015"/>
    </source>
</evidence>
<protein>
    <submittedName>
        <fullName evidence="7">BTAD domain-containing putative transcriptional regulator</fullName>
    </submittedName>
</protein>
<evidence type="ECO:0000259" key="6">
    <source>
        <dbReference type="PROSITE" id="PS51755"/>
    </source>
</evidence>
<dbReference type="Gene3D" id="1.25.40.10">
    <property type="entry name" value="Tetratricopeptide repeat domain"/>
    <property type="match status" value="3"/>
</dbReference>
<reference evidence="8" key="1">
    <citation type="journal article" date="2019" name="Int. J. Syst. Evol. Microbiol.">
        <title>The Global Catalogue of Microorganisms (GCM) 10K type strain sequencing project: providing services to taxonomists for standard genome sequencing and annotation.</title>
        <authorList>
            <consortium name="The Broad Institute Genomics Platform"/>
            <consortium name="The Broad Institute Genome Sequencing Center for Infectious Disease"/>
            <person name="Wu L."/>
            <person name="Ma J."/>
        </authorList>
    </citation>
    <scope>NUCLEOTIDE SEQUENCE [LARGE SCALE GENOMIC DNA]</scope>
    <source>
        <strain evidence="8">CCUG 62974</strain>
    </source>
</reference>
<feature type="DNA-binding region" description="OmpR/PhoB-type" evidence="5">
    <location>
        <begin position="1"/>
        <end position="99"/>
    </location>
</feature>
<comment type="caution">
    <text evidence="7">The sequence shown here is derived from an EMBL/GenBank/DDBJ whole genome shotgun (WGS) entry which is preliminary data.</text>
</comment>
<dbReference type="InterPro" id="IPR001867">
    <property type="entry name" value="OmpR/PhoB-type_DNA-bd"/>
</dbReference>
<comment type="similarity">
    <text evidence="1">Belongs to the AfsR/DnrI/RedD regulatory family.</text>
</comment>
<dbReference type="EMBL" id="JBHTHX010000065">
    <property type="protein sequence ID" value="MFD0883715.1"/>
    <property type="molecule type" value="Genomic_DNA"/>
</dbReference>
<dbReference type="InterPro" id="IPR036388">
    <property type="entry name" value="WH-like_DNA-bd_sf"/>
</dbReference>
<dbReference type="PANTHER" id="PTHR35807">
    <property type="entry name" value="TRANSCRIPTIONAL REGULATOR REDD-RELATED"/>
    <property type="match status" value="1"/>
</dbReference>
<evidence type="ECO:0000313" key="7">
    <source>
        <dbReference type="EMBL" id="MFD0883715.1"/>
    </source>
</evidence>
<keyword evidence="4" id="KW-0804">Transcription</keyword>
<dbReference type="InterPro" id="IPR002182">
    <property type="entry name" value="NB-ARC"/>
</dbReference>